<dbReference type="PANTHER" id="PTHR43877:SF2">
    <property type="entry name" value="AMINOALKYLPHOSPHONATE N-ACETYLTRANSFERASE-RELATED"/>
    <property type="match status" value="1"/>
</dbReference>
<dbReference type="InterPro" id="IPR050832">
    <property type="entry name" value="Bact_Acetyltransf"/>
</dbReference>
<evidence type="ECO:0000313" key="5">
    <source>
        <dbReference type="Proteomes" id="UP000640485"/>
    </source>
</evidence>
<comment type="caution">
    <text evidence="4">The sequence shown here is derived from an EMBL/GenBank/DDBJ whole genome shotgun (WGS) entry which is preliminary data.</text>
</comment>
<evidence type="ECO:0000313" key="4">
    <source>
        <dbReference type="EMBL" id="MBK4215689.1"/>
    </source>
</evidence>
<dbReference type="EMBL" id="JAEPRQ010000002">
    <property type="protein sequence ID" value="MBK4215689.1"/>
    <property type="molecule type" value="Genomic_DNA"/>
</dbReference>
<dbReference type="Proteomes" id="UP000640485">
    <property type="component" value="Unassembled WGS sequence"/>
</dbReference>
<evidence type="ECO:0000256" key="1">
    <source>
        <dbReference type="ARBA" id="ARBA00022679"/>
    </source>
</evidence>
<dbReference type="InterPro" id="IPR016181">
    <property type="entry name" value="Acyl_CoA_acyltransferase"/>
</dbReference>
<gene>
    <name evidence="4" type="ORF">JJJ17_07110</name>
</gene>
<keyword evidence="5" id="KW-1185">Reference proteome</keyword>
<dbReference type="PANTHER" id="PTHR43877">
    <property type="entry name" value="AMINOALKYLPHOSPHONATE N-ACETYLTRANSFERASE-RELATED-RELATED"/>
    <property type="match status" value="1"/>
</dbReference>
<reference evidence="4" key="1">
    <citation type="submission" date="2021-01" db="EMBL/GenBank/DDBJ databases">
        <title>Paracoccus amoyensis sp. nov., isolated from the surface seawater along the coast of Xiamen Island, China.</title>
        <authorList>
            <person name="Lyu L."/>
        </authorList>
    </citation>
    <scope>NUCLEOTIDE SEQUENCE</scope>
    <source>
        <strain evidence="4">MJ17</strain>
    </source>
</reference>
<dbReference type="InterPro" id="IPR000182">
    <property type="entry name" value="GNAT_dom"/>
</dbReference>
<keyword evidence="1" id="KW-0808">Transferase</keyword>
<protein>
    <submittedName>
        <fullName evidence="4">GNAT family N-acetyltransferase</fullName>
    </submittedName>
</protein>
<dbReference type="PROSITE" id="PS51186">
    <property type="entry name" value="GNAT"/>
    <property type="match status" value="1"/>
</dbReference>
<dbReference type="RefSeq" id="WP_200684972.1">
    <property type="nucleotide sequence ID" value="NZ_JAEPRQ010000002.1"/>
</dbReference>
<dbReference type="SUPFAM" id="SSF55729">
    <property type="entry name" value="Acyl-CoA N-acyltransferases (Nat)"/>
    <property type="match status" value="1"/>
</dbReference>
<accession>A0A934SIB8</accession>
<dbReference type="AlphaFoldDB" id="A0A934SIB8"/>
<evidence type="ECO:0000256" key="2">
    <source>
        <dbReference type="ARBA" id="ARBA00023315"/>
    </source>
</evidence>
<name>A0A934SIB8_9RHOB</name>
<proteinExistence type="predicted"/>
<dbReference type="GO" id="GO:0016747">
    <property type="term" value="F:acyltransferase activity, transferring groups other than amino-acyl groups"/>
    <property type="evidence" value="ECO:0007669"/>
    <property type="project" value="InterPro"/>
</dbReference>
<dbReference type="Pfam" id="PF00583">
    <property type="entry name" value="Acetyltransf_1"/>
    <property type="match status" value="1"/>
</dbReference>
<dbReference type="CDD" id="cd04301">
    <property type="entry name" value="NAT_SF"/>
    <property type="match status" value="1"/>
</dbReference>
<evidence type="ECO:0000259" key="3">
    <source>
        <dbReference type="PROSITE" id="PS51186"/>
    </source>
</evidence>
<feature type="domain" description="N-acetyltransferase" evidence="3">
    <location>
        <begin position="4"/>
        <end position="149"/>
    </location>
</feature>
<sequence>MSDITFRPARRDEVAEIVAMLADDFLGRDREQGDLVDYEAAFDEIAASAANELIVGEREGSIAACYQMTYIPGLSLSAARRALIEGVRVHADHRGHGIGAQMMADAEDRARRAGCTVLQFTTNKSRTDAHRFYDRLGFTPSHIGYKKTL</sequence>
<dbReference type="Gene3D" id="3.40.630.30">
    <property type="match status" value="1"/>
</dbReference>
<keyword evidence="2" id="KW-0012">Acyltransferase</keyword>
<organism evidence="4 5">
    <name type="scientific">Paracoccus caeni</name>
    <dbReference type="NCBI Taxonomy" id="657651"/>
    <lineage>
        <taxon>Bacteria</taxon>
        <taxon>Pseudomonadati</taxon>
        <taxon>Pseudomonadota</taxon>
        <taxon>Alphaproteobacteria</taxon>
        <taxon>Rhodobacterales</taxon>
        <taxon>Paracoccaceae</taxon>
        <taxon>Paracoccus</taxon>
    </lineage>
</organism>